<dbReference type="AlphaFoldDB" id="A0A4P9WER3"/>
<keyword evidence="1" id="KW-0175">Coiled coil</keyword>
<dbReference type="OrthoDB" id="1926336at2759"/>
<feature type="compositionally biased region" description="Polar residues" evidence="2">
    <location>
        <begin position="277"/>
        <end position="288"/>
    </location>
</feature>
<feature type="coiled-coil region" evidence="1">
    <location>
        <begin position="6"/>
        <end position="65"/>
    </location>
</feature>
<protein>
    <submittedName>
        <fullName evidence="3">Uncharacterized protein</fullName>
    </submittedName>
</protein>
<evidence type="ECO:0000256" key="1">
    <source>
        <dbReference type="SAM" id="Coils"/>
    </source>
</evidence>
<dbReference type="EMBL" id="KZ995174">
    <property type="protein sequence ID" value="RKO91221.1"/>
    <property type="molecule type" value="Genomic_DNA"/>
</dbReference>
<dbReference type="Proteomes" id="UP000269721">
    <property type="component" value="Unassembled WGS sequence"/>
</dbReference>
<evidence type="ECO:0000313" key="3">
    <source>
        <dbReference type="EMBL" id="RKO91221.1"/>
    </source>
</evidence>
<gene>
    <name evidence="3" type="ORF">BDK51DRAFT_47734</name>
</gene>
<evidence type="ECO:0000313" key="4">
    <source>
        <dbReference type="Proteomes" id="UP000269721"/>
    </source>
</evidence>
<reference evidence="4" key="1">
    <citation type="journal article" date="2018" name="Nat. Microbiol.">
        <title>Leveraging single-cell genomics to expand the fungal tree of life.</title>
        <authorList>
            <person name="Ahrendt S.R."/>
            <person name="Quandt C.A."/>
            <person name="Ciobanu D."/>
            <person name="Clum A."/>
            <person name="Salamov A."/>
            <person name="Andreopoulos B."/>
            <person name="Cheng J.F."/>
            <person name="Woyke T."/>
            <person name="Pelin A."/>
            <person name="Henrissat B."/>
            <person name="Reynolds N.K."/>
            <person name="Benny G.L."/>
            <person name="Smith M.E."/>
            <person name="James T.Y."/>
            <person name="Grigoriev I.V."/>
        </authorList>
    </citation>
    <scope>NUCLEOTIDE SEQUENCE [LARGE SCALE GENOMIC DNA]</scope>
</reference>
<organism evidence="3 4">
    <name type="scientific">Blyttiomyces helicus</name>
    <dbReference type="NCBI Taxonomy" id="388810"/>
    <lineage>
        <taxon>Eukaryota</taxon>
        <taxon>Fungi</taxon>
        <taxon>Fungi incertae sedis</taxon>
        <taxon>Chytridiomycota</taxon>
        <taxon>Chytridiomycota incertae sedis</taxon>
        <taxon>Chytridiomycetes</taxon>
        <taxon>Chytridiomycetes incertae sedis</taxon>
        <taxon>Blyttiomyces</taxon>
    </lineage>
</organism>
<sequence>MKDEELSGLRARLEVLEKREEEAALRSKDAGNVVQELNAELQAMRETYEVQIAALQRQTQTATKETTDIRAEFQSYKVRAHAALSSAKSTISETRLAELEDSRAKLERERATLIADAEQNAVRLRNLETDLATAFDQITSLEAQLKRQESTARDVAMLKVECEGLGRRLALEKENHEEALKSRDLANSNLVDATRAEARRALSEMEEKLRQKEEEVAAMQAISENLTTDLATARSELDRLRSLTPTRSTAPRRDRDDLMSPISDLPPAGSSFPAPRQSFSGSQPQRSGPSKAPVTFQDLLRIRTDLDESATTPSSTTAQGSMKEKEYLLQIQSLTELLSESEANVQRLVDQEKVCVGCWGGARFACIVADPDLLLTFHVARSDAQDGDTEVGSDGAAAVQREFTLGCANLCSPVYIALLKAVRPSLFVSAHPNNPSPDTNARLKKKSETSVGSALPSLGFTGFF</sequence>
<evidence type="ECO:0000256" key="2">
    <source>
        <dbReference type="SAM" id="MobiDB-lite"/>
    </source>
</evidence>
<feature type="coiled-coil region" evidence="1">
    <location>
        <begin position="89"/>
        <end position="151"/>
    </location>
</feature>
<accession>A0A4P9WER3</accession>
<name>A0A4P9WER3_9FUNG</name>
<keyword evidence="4" id="KW-1185">Reference proteome</keyword>
<proteinExistence type="predicted"/>
<feature type="region of interest" description="Disordered" evidence="2">
    <location>
        <begin position="237"/>
        <end position="293"/>
    </location>
</feature>